<evidence type="ECO:0000313" key="2">
    <source>
        <dbReference type="Proteomes" id="UP000481153"/>
    </source>
</evidence>
<evidence type="ECO:0000313" key="1">
    <source>
        <dbReference type="EMBL" id="KAF0743470.1"/>
    </source>
</evidence>
<dbReference type="AlphaFoldDB" id="A0A6G0XSV6"/>
<dbReference type="InterPro" id="IPR002110">
    <property type="entry name" value="Ankyrin_rpt"/>
</dbReference>
<dbReference type="InterPro" id="IPR036770">
    <property type="entry name" value="Ankyrin_rpt-contain_sf"/>
</dbReference>
<protein>
    <submittedName>
        <fullName evidence="1">Uncharacterized protein</fullName>
    </submittedName>
</protein>
<gene>
    <name evidence="1" type="ORF">Ae201684_001805</name>
</gene>
<name>A0A6G0XSV6_9STRA</name>
<sequence>MERLPRLLNVSPATASFLLVQAIVHGEVYQVEWMIGHPSFEHCASYPLIDIAAWAGQLEVLLLLQDHARCTTNAMDVAARDGHLDIIHFLHYNRTEGCTRQAMNLAARFNHMEIVAFLQEHRTEGCTSDGLIWAASHGHVDMVELLLTRYGDTISTPHAMDSACQHGWLNVVKCLHGLGQPCTTDAMDYACLNGHFAIVKFLHLHRNEGATTRAMSFAAASGHFEIVKFLRSHHYRVNLKTAVANARKNGHFTLAQFLTDGVDPTIPLQTLALNV</sequence>
<proteinExistence type="predicted"/>
<dbReference type="VEuPathDB" id="FungiDB:AeMF1_005795"/>
<keyword evidence="2" id="KW-1185">Reference proteome</keyword>
<dbReference type="PANTHER" id="PTHR46586:SF3">
    <property type="entry name" value="ANKYRIN REPEAT-CONTAINING PROTEIN"/>
    <property type="match status" value="1"/>
</dbReference>
<reference evidence="1 2" key="1">
    <citation type="submission" date="2019-07" db="EMBL/GenBank/DDBJ databases">
        <title>Genomics analysis of Aphanomyces spp. identifies a new class of oomycete effector associated with host adaptation.</title>
        <authorList>
            <person name="Gaulin E."/>
        </authorList>
    </citation>
    <scope>NUCLEOTIDE SEQUENCE [LARGE SCALE GENOMIC DNA]</scope>
    <source>
        <strain evidence="1 2">ATCC 201684</strain>
    </source>
</reference>
<comment type="caution">
    <text evidence="1">The sequence shown here is derived from an EMBL/GenBank/DDBJ whole genome shotgun (WGS) entry which is preliminary data.</text>
</comment>
<dbReference type="Pfam" id="PF12796">
    <property type="entry name" value="Ank_2"/>
    <property type="match status" value="2"/>
</dbReference>
<dbReference type="Proteomes" id="UP000481153">
    <property type="component" value="Unassembled WGS sequence"/>
</dbReference>
<dbReference type="SUPFAM" id="SSF48403">
    <property type="entry name" value="Ankyrin repeat"/>
    <property type="match status" value="1"/>
</dbReference>
<accession>A0A6G0XSV6</accession>
<dbReference type="PANTHER" id="PTHR46586">
    <property type="entry name" value="ANKYRIN REPEAT-CONTAINING PROTEIN"/>
    <property type="match status" value="1"/>
</dbReference>
<dbReference type="InterPro" id="IPR052050">
    <property type="entry name" value="SecEffector_AnkRepeat"/>
</dbReference>
<dbReference type="EMBL" id="VJMJ01000016">
    <property type="protein sequence ID" value="KAF0743470.1"/>
    <property type="molecule type" value="Genomic_DNA"/>
</dbReference>
<dbReference type="Gene3D" id="1.25.40.20">
    <property type="entry name" value="Ankyrin repeat-containing domain"/>
    <property type="match status" value="2"/>
</dbReference>
<organism evidence="1 2">
    <name type="scientific">Aphanomyces euteiches</name>
    <dbReference type="NCBI Taxonomy" id="100861"/>
    <lineage>
        <taxon>Eukaryota</taxon>
        <taxon>Sar</taxon>
        <taxon>Stramenopiles</taxon>
        <taxon>Oomycota</taxon>
        <taxon>Saprolegniomycetes</taxon>
        <taxon>Saprolegniales</taxon>
        <taxon>Verrucalvaceae</taxon>
        <taxon>Aphanomyces</taxon>
    </lineage>
</organism>